<dbReference type="InterPro" id="IPR027417">
    <property type="entry name" value="P-loop_NTPase"/>
</dbReference>
<accession>A0A061B026</accession>
<dbReference type="GO" id="GO:0003924">
    <property type="term" value="F:GTPase activity"/>
    <property type="evidence" value="ECO:0007669"/>
    <property type="project" value="TreeGrafter"/>
</dbReference>
<dbReference type="PANTHER" id="PTHR45782:SF4">
    <property type="entry name" value="MITOCHONDRIAL RIBOSOME-ASSOCIATED GTPASE 1"/>
    <property type="match status" value="1"/>
</dbReference>
<dbReference type="STRING" id="36022.A0A061B026"/>
<evidence type="ECO:0000313" key="6">
    <source>
        <dbReference type="Proteomes" id="UP000189513"/>
    </source>
</evidence>
<evidence type="ECO:0000313" key="5">
    <source>
        <dbReference type="EMBL" id="ONH67249.1"/>
    </source>
</evidence>
<name>A0A061B026_CYBFA</name>
<protein>
    <submittedName>
        <fullName evidence="4">CYFA0S11e02806g1_1</fullName>
    </submittedName>
    <submittedName>
        <fullName evidence="5">Mitochondrial GTPase 1</fullName>
    </submittedName>
</protein>
<dbReference type="Gene3D" id="3.40.50.300">
    <property type="entry name" value="P-loop containing nucleotide triphosphate hydrolases"/>
    <property type="match status" value="1"/>
</dbReference>
<gene>
    <name evidence="5" type="ORF">BON22_2932</name>
    <name evidence="4" type="ORF">CYFA0S_11e02806g</name>
</gene>
<dbReference type="EMBL" id="LK052896">
    <property type="protein sequence ID" value="CDR43267.1"/>
    <property type="molecule type" value="Genomic_DNA"/>
</dbReference>
<reference evidence="6" key="2">
    <citation type="journal article" date="2017" name="Genome Announc.">
        <title>Genome sequences of Cyberlindnera fabianii 65, Pichia kudriavzevii 129, and Saccharomyces cerevisiae 131 isolated from fermented masau fruits in Zimbabwe.</title>
        <authorList>
            <person name="van Rijswijck I.M.H."/>
            <person name="Derks M.F.L."/>
            <person name="Abee T."/>
            <person name="de Ridder D."/>
            <person name="Smid E.J."/>
        </authorList>
    </citation>
    <scope>NUCLEOTIDE SEQUENCE [LARGE SCALE GENOMIC DNA]</scope>
    <source>
        <strain evidence="6">65</strain>
    </source>
</reference>
<reference evidence="4" key="1">
    <citation type="journal article" date="2014" name="Genome Announc.">
        <title>Genome sequence of the yeast Cyberlindnera fabianii (Hansenula fabianii).</title>
        <authorList>
            <person name="Freel K.C."/>
            <person name="Sarilar V."/>
            <person name="Neuveglise C."/>
            <person name="Devillers H."/>
            <person name="Friedrich A."/>
            <person name="Schacherer J."/>
        </authorList>
    </citation>
    <scope>NUCLEOTIDE SEQUENCE</scope>
    <source>
        <strain evidence="4">YJS4271</strain>
    </source>
</reference>
<dbReference type="Proteomes" id="UP000189513">
    <property type="component" value="Unassembled WGS sequence"/>
</dbReference>
<dbReference type="OMA" id="GVLWPKF"/>
<evidence type="ECO:0000313" key="4">
    <source>
        <dbReference type="EMBL" id="CDR43267.1"/>
    </source>
</evidence>
<dbReference type="OrthoDB" id="269151at2759"/>
<dbReference type="Gene3D" id="1.10.1580.10">
    <property type="match status" value="1"/>
</dbReference>
<dbReference type="GO" id="GO:0032543">
    <property type="term" value="P:mitochondrial translation"/>
    <property type="evidence" value="ECO:0007669"/>
    <property type="project" value="TreeGrafter"/>
</dbReference>
<dbReference type="GO" id="GO:0005525">
    <property type="term" value="F:GTP binding"/>
    <property type="evidence" value="ECO:0007669"/>
    <property type="project" value="UniProtKB-KW"/>
</dbReference>
<evidence type="ECO:0000256" key="2">
    <source>
        <dbReference type="ARBA" id="ARBA00023134"/>
    </source>
</evidence>
<organism evidence="4">
    <name type="scientific">Cyberlindnera fabianii</name>
    <name type="common">Yeast</name>
    <name type="synonym">Hansenula fabianii</name>
    <dbReference type="NCBI Taxonomy" id="36022"/>
    <lineage>
        <taxon>Eukaryota</taxon>
        <taxon>Fungi</taxon>
        <taxon>Dikarya</taxon>
        <taxon>Ascomycota</taxon>
        <taxon>Saccharomycotina</taxon>
        <taxon>Saccharomycetes</taxon>
        <taxon>Phaffomycetales</taxon>
        <taxon>Phaffomycetaceae</taxon>
        <taxon>Cyberlindnera</taxon>
    </lineage>
</organism>
<feature type="domain" description="G" evidence="3">
    <location>
        <begin position="132"/>
        <end position="237"/>
    </location>
</feature>
<dbReference type="AlphaFoldDB" id="A0A061B026"/>
<keyword evidence="1" id="KW-0547">Nucleotide-binding</keyword>
<dbReference type="GO" id="GO:0005739">
    <property type="term" value="C:mitochondrion"/>
    <property type="evidence" value="ECO:0007669"/>
    <property type="project" value="TreeGrafter"/>
</dbReference>
<evidence type="ECO:0000256" key="1">
    <source>
        <dbReference type="ARBA" id="ARBA00022741"/>
    </source>
</evidence>
<dbReference type="PANTHER" id="PTHR45782">
    <property type="entry name" value="MITOCHONDRIAL RIBOSOME-ASSOCIATED GTPASE 1"/>
    <property type="match status" value="1"/>
</dbReference>
<dbReference type="Pfam" id="PF01926">
    <property type="entry name" value="MMR_HSR1"/>
    <property type="match status" value="1"/>
</dbReference>
<dbReference type="CDD" id="cd01856">
    <property type="entry name" value="YlqF"/>
    <property type="match status" value="1"/>
</dbReference>
<dbReference type="InterPro" id="IPR023179">
    <property type="entry name" value="GTP-bd_ortho_bundle_sf"/>
</dbReference>
<proteinExistence type="predicted"/>
<evidence type="ECO:0000259" key="3">
    <source>
        <dbReference type="Pfam" id="PF01926"/>
    </source>
</evidence>
<dbReference type="VEuPathDB" id="FungiDB:BON22_2932"/>
<dbReference type="InterPro" id="IPR006073">
    <property type="entry name" value="GTP-bd"/>
</dbReference>
<dbReference type="EMBL" id="MPUK01000005">
    <property type="protein sequence ID" value="ONH67249.1"/>
    <property type="molecule type" value="Genomic_DNA"/>
</dbReference>
<dbReference type="SUPFAM" id="SSF52540">
    <property type="entry name" value="P-loop containing nucleoside triphosphate hydrolases"/>
    <property type="match status" value="1"/>
</dbReference>
<reference evidence="5" key="3">
    <citation type="submission" date="2017-01" db="EMBL/GenBank/DDBJ databases">
        <authorList>
            <person name="Mah S.A."/>
            <person name="Swanson W.J."/>
            <person name="Moy G.W."/>
            <person name="Vacquier V.D."/>
        </authorList>
    </citation>
    <scope>NUCLEOTIDE SEQUENCE [LARGE SCALE GENOMIC DNA]</scope>
    <source>
        <strain evidence="5">65</strain>
    </source>
</reference>
<keyword evidence="2" id="KW-0342">GTP-binding</keyword>
<keyword evidence="6" id="KW-1185">Reference proteome</keyword>
<sequence length="354" mass="39858">MSKIPAGFKPRLSFPDYNIRLSDFKGHHQKALNKMTQIAPQLDLIFEVRDARAPISSRNVLLDRPFAGKKKVILYSKKDLSTVDTTLLRKWHGDEPFMFVDCRSKRDARVLVELAKQQFYQMTPSPPLGLRMLVAGMPNVGKSTLVNTLRTVGLSTNKKVAKTGGQPGVTRATSSIIKIHEEPDVLLYDTPGVFLPKVNHSTTMIVMSLIGAVKPTVVDPVIQADYLLYMINLQNWKLYSKYLNHPTNDVGELLEGVSKHIGKFHRKTGDFDEVGTAIHWVDTFKQGKGGRVSFELDAVLGGGKNFDFRRALEAEKQRIAEMDIALNREKEKRPLTHKEYVANNANQLFKDDLS</sequence>